<organism evidence="5">
    <name type="scientific">marine sediment metagenome</name>
    <dbReference type="NCBI Taxonomy" id="412755"/>
    <lineage>
        <taxon>unclassified sequences</taxon>
        <taxon>metagenomes</taxon>
        <taxon>ecological metagenomes</taxon>
    </lineage>
</organism>
<dbReference type="PANTHER" id="PTHR43334">
    <property type="entry name" value="ACETATE--COA LIGASE [ADP-FORMING]"/>
    <property type="match status" value="1"/>
</dbReference>
<dbReference type="Gene3D" id="3.30.470.20">
    <property type="entry name" value="ATP-grasp fold, B domain"/>
    <property type="match status" value="1"/>
</dbReference>
<dbReference type="SUPFAM" id="SSF56059">
    <property type="entry name" value="Glutathione synthetase ATP-binding domain-like"/>
    <property type="match status" value="1"/>
</dbReference>
<evidence type="ECO:0000256" key="2">
    <source>
        <dbReference type="ARBA" id="ARBA00022741"/>
    </source>
</evidence>
<dbReference type="GO" id="GO:0005524">
    <property type="term" value="F:ATP binding"/>
    <property type="evidence" value="ECO:0007669"/>
    <property type="project" value="UniProtKB-KW"/>
</dbReference>
<comment type="caution">
    <text evidence="5">The sequence shown here is derived from an EMBL/GenBank/DDBJ whole genome shotgun (WGS) entry which is preliminary data.</text>
</comment>
<feature type="non-terminal residue" evidence="5">
    <location>
        <position position="67"/>
    </location>
</feature>
<keyword evidence="1" id="KW-0436">Ligase</keyword>
<evidence type="ECO:0000313" key="5">
    <source>
        <dbReference type="EMBL" id="GAG25647.1"/>
    </source>
</evidence>
<keyword evidence="2" id="KW-0547">Nucleotide-binding</keyword>
<proteinExistence type="predicted"/>
<gene>
    <name evidence="5" type="ORF">S01H1_53632</name>
</gene>
<feature type="domain" description="ATP-grasp" evidence="4">
    <location>
        <begin position="27"/>
        <end position="63"/>
    </location>
</feature>
<dbReference type="Pfam" id="PF13549">
    <property type="entry name" value="ATP-grasp_5"/>
    <property type="match status" value="1"/>
</dbReference>
<dbReference type="InterPro" id="IPR013815">
    <property type="entry name" value="ATP_grasp_subdomain_1"/>
</dbReference>
<dbReference type="InterPro" id="IPR051538">
    <property type="entry name" value="Acyl-CoA_Synth/Transferase"/>
</dbReference>
<dbReference type="Gene3D" id="3.30.1490.20">
    <property type="entry name" value="ATP-grasp fold, A domain"/>
    <property type="match status" value="1"/>
</dbReference>
<evidence type="ECO:0000259" key="4">
    <source>
        <dbReference type="PROSITE" id="PS50975"/>
    </source>
</evidence>
<dbReference type="PROSITE" id="PS50975">
    <property type="entry name" value="ATP_GRASP"/>
    <property type="match status" value="1"/>
</dbReference>
<keyword evidence="3" id="KW-0067">ATP-binding</keyword>
<accession>X0WR07</accession>
<name>X0WR07_9ZZZZ</name>
<evidence type="ECO:0000256" key="1">
    <source>
        <dbReference type="ARBA" id="ARBA00022598"/>
    </source>
</evidence>
<dbReference type="EMBL" id="BARS01034743">
    <property type="protein sequence ID" value="GAG25647.1"/>
    <property type="molecule type" value="Genomic_DNA"/>
</dbReference>
<dbReference type="InterPro" id="IPR011761">
    <property type="entry name" value="ATP-grasp"/>
</dbReference>
<dbReference type="GO" id="GO:0016874">
    <property type="term" value="F:ligase activity"/>
    <property type="evidence" value="ECO:0007669"/>
    <property type="project" value="UniProtKB-KW"/>
</dbReference>
<reference evidence="5" key="1">
    <citation type="journal article" date="2014" name="Front. Microbiol.">
        <title>High frequency of phylogenetically diverse reductive dehalogenase-homologous genes in deep subseafloor sedimentary metagenomes.</title>
        <authorList>
            <person name="Kawai M."/>
            <person name="Futagami T."/>
            <person name="Toyoda A."/>
            <person name="Takaki Y."/>
            <person name="Nishi S."/>
            <person name="Hori S."/>
            <person name="Arai W."/>
            <person name="Tsubouchi T."/>
            <person name="Morono Y."/>
            <person name="Uchiyama I."/>
            <person name="Ito T."/>
            <person name="Fujiyama A."/>
            <person name="Inagaki F."/>
            <person name="Takami H."/>
        </authorList>
    </citation>
    <scope>NUCLEOTIDE SEQUENCE</scope>
    <source>
        <strain evidence="5">Expedition CK06-06</strain>
    </source>
</reference>
<dbReference type="AlphaFoldDB" id="X0WR07"/>
<dbReference type="GO" id="GO:0046872">
    <property type="term" value="F:metal ion binding"/>
    <property type="evidence" value="ECO:0007669"/>
    <property type="project" value="InterPro"/>
</dbReference>
<protein>
    <recommendedName>
        <fullName evidence="4">ATP-grasp domain-containing protein</fullName>
    </recommendedName>
</protein>
<evidence type="ECO:0000256" key="3">
    <source>
        <dbReference type="ARBA" id="ARBA00022840"/>
    </source>
</evidence>
<sequence>MRDEAVSKIFNTAGDDGRDFLFEHEAKELCALYGLPVTRIKVAETEEKTVEAAWEIGFPVVLKIVSP</sequence>
<dbReference type="PANTHER" id="PTHR43334:SF1">
    <property type="entry name" value="3-HYDROXYPROPIONATE--COA LIGASE [ADP-FORMING]"/>
    <property type="match status" value="1"/>
</dbReference>